<dbReference type="CDD" id="cd07809">
    <property type="entry name" value="ASKHA_NBD_FGGY_BaXK-like"/>
    <property type="match status" value="1"/>
</dbReference>
<proteinExistence type="inferred from homology"/>
<evidence type="ECO:0000259" key="4">
    <source>
        <dbReference type="Pfam" id="PF00370"/>
    </source>
</evidence>
<evidence type="ECO:0000259" key="5">
    <source>
        <dbReference type="Pfam" id="PF02782"/>
    </source>
</evidence>
<organism evidence="6 7">
    <name type="scientific">Rodentibacter myodis</name>
    <dbReference type="NCBI Taxonomy" id="1907939"/>
    <lineage>
        <taxon>Bacteria</taxon>
        <taxon>Pseudomonadati</taxon>
        <taxon>Pseudomonadota</taxon>
        <taxon>Gammaproteobacteria</taxon>
        <taxon>Pasteurellales</taxon>
        <taxon>Pasteurellaceae</taxon>
        <taxon>Rodentibacter</taxon>
    </lineage>
</organism>
<dbReference type="STRING" id="1907939.BKL49_05990"/>
<evidence type="ECO:0000313" key="6">
    <source>
        <dbReference type="EMBL" id="OOF59084.1"/>
    </source>
</evidence>
<dbReference type="InterPro" id="IPR018484">
    <property type="entry name" value="FGGY_N"/>
</dbReference>
<evidence type="ECO:0000313" key="7">
    <source>
        <dbReference type="Proteomes" id="UP000188602"/>
    </source>
</evidence>
<dbReference type="EMBL" id="MLHQ01000011">
    <property type="protein sequence ID" value="OOF59084.1"/>
    <property type="molecule type" value="Genomic_DNA"/>
</dbReference>
<comment type="caution">
    <text evidence="6">The sequence shown here is derived from an EMBL/GenBank/DDBJ whole genome shotgun (WGS) entry which is preliminary data.</text>
</comment>
<keyword evidence="2" id="KW-0808">Transferase</keyword>
<dbReference type="InterPro" id="IPR050406">
    <property type="entry name" value="FGGY_Carb_Kinase"/>
</dbReference>
<keyword evidence="7" id="KW-1185">Reference proteome</keyword>
<sequence>MPSNKDLIRNGNIAIGIEFGSTRIKAVLIDPLGNILASGGFNWENQLLDGIWTYSQESIWLGLQKAYQALKQAVKEKYNLPITSAQALGISGMMHGYIPFDRQKNQLVPFRTWRNNFTLKSSQKLTALFQHNIPQRWSIAHLYHAILNQEPHVAQIDYLTPLSGYVHWMLSGEKVLGIGEASGMFPINPQTKSYDQLMLDKFDQLIEEKNYPWKITEILPKVLPAGQIAGYLTESGARLLDPSGQLQAGIKMCPPEGDAGTGMVATNSIKETTGNISAGTSAFAMVVLKKALSNVYEQLDMVTTPAGKPVAMAHANNCTTDINAWITIFGECLDLFGATQDTNPLYEKLFQHALQGDNDCGGLLSYGFYSGEHGVGLEEGCPLFLHPTNSLFNLANLIRTHLYSAFGAMKLGMDILMKQEKAEITQILAHGGIFKTPNVASKILASALDVPVAVMDTASEGGAWGIALLANYLTYAPTQSLEQYLDKTIFKNTALSLSEPDPLTKQGYEKFMQHYTQGISIAKTAANFASNK</sequence>
<gene>
    <name evidence="6" type="ORF">BKL49_05990</name>
</gene>
<dbReference type="RefSeq" id="WP_077423703.1">
    <property type="nucleotide sequence ID" value="NZ_MLHQ01000011.1"/>
</dbReference>
<dbReference type="SUPFAM" id="SSF53067">
    <property type="entry name" value="Actin-like ATPase domain"/>
    <property type="match status" value="2"/>
</dbReference>
<evidence type="ECO:0000256" key="2">
    <source>
        <dbReference type="ARBA" id="ARBA00022679"/>
    </source>
</evidence>
<accession>A0A1V3JQX9</accession>
<dbReference type="InterPro" id="IPR018485">
    <property type="entry name" value="FGGY_C"/>
</dbReference>
<dbReference type="Gene3D" id="3.30.420.40">
    <property type="match status" value="2"/>
</dbReference>
<dbReference type="OrthoDB" id="9760563at2"/>
<feature type="domain" description="Carbohydrate kinase FGGY N-terminal" evidence="4">
    <location>
        <begin position="14"/>
        <end position="238"/>
    </location>
</feature>
<dbReference type="AlphaFoldDB" id="A0A1V3JQX9"/>
<dbReference type="GO" id="GO:0005975">
    <property type="term" value="P:carbohydrate metabolic process"/>
    <property type="evidence" value="ECO:0007669"/>
    <property type="project" value="InterPro"/>
</dbReference>
<keyword evidence="3" id="KW-0418">Kinase</keyword>
<dbReference type="PANTHER" id="PTHR43095">
    <property type="entry name" value="SUGAR KINASE"/>
    <property type="match status" value="1"/>
</dbReference>
<evidence type="ECO:0000256" key="3">
    <source>
        <dbReference type="ARBA" id="ARBA00022777"/>
    </source>
</evidence>
<reference evidence="6 7" key="1">
    <citation type="submission" date="2016-10" db="EMBL/GenBank/DDBJ databases">
        <title>Rodentibacter gen. nov. and new species.</title>
        <authorList>
            <person name="Christensen H."/>
        </authorList>
    </citation>
    <scope>NUCLEOTIDE SEQUENCE [LARGE SCALE GENOMIC DNA]</scope>
    <source>
        <strain evidence="6 7">Ac151</strain>
    </source>
</reference>
<comment type="similarity">
    <text evidence="1">Belongs to the FGGY kinase family.</text>
</comment>
<dbReference type="Proteomes" id="UP000188602">
    <property type="component" value="Unassembled WGS sequence"/>
</dbReference>
<evidence type="ECO:0000256" key="1">
    <source>
        <dbReference type="ARBA" id="ARBA00009156"/>
    </source>
</evidence>
<dbReference type="Pfam" id="PF00370">
    <property type="entry name" value="FGGY_N"/>
    <property type="match status" value="1"/>
</dbReference>
<feature type="domain" description="Carbohydrate kinase FGGY C-terminal" evidence="5">
    <location>
        <begin position="275"/>
        <end position="472"/>
    </location>
</feature>
<protein>
    <submittedName>
        <fullName evidence="6">ATPase</fullName>
    </submittedName>
</protein>
<dbReference type="InterPro" id="IPR043129">
    <property type="entry name" value="ATPase_NBD"/>
</dbReference>
<dbReference type="Pfam" id="PF02782">
    <property type="entry name" value="FGGY_C"/>
    <property type="match status" value="1"/>
</dbReference>
<dbReference type="GO" id="GO:0016301">
    <property type="term" value="F:kinase activity"/>
    <property type="evidence" value="ECO:0007669"/>
    <property type="project" value="UniProtKB-KW"/>
</dbReference>
<name>A0A1V3JQX9_9PAST</name>
<dbReference type="PANTHER" id="PTHR43095:SF5">
    <property type="entry name" value="XYLULOSE KINASE"/>
    <property type="match status" value="1"/>
</dbReference>